<comment type="caution">
    <text evidence="1">The sequence shown here is derived from an EMBL/GenBank/DDBJ whole genome shotgun (WGS) entry which is preliminary data.</text>
</comment>
<evidence type="ECO:0000313" key="1">
    <source>
        <dbReference type="EMBL" id="MPC37272.1"/>
    </source>
</evidence>
<dbReference type="AlphaFoldDB" id="A0A5B7ESQ8"/>
<dbReference type="EMBL" id="VSRR010003732">
    <property type="protein sequence ID" value="MPC37272.1"/>
    <property type="molecule type" value="Genomic_DNA"/>
</dbReference>
<organism evidence="1 2">
    <name type="scientific">Portunus trituberculatus</name>
    <name type="common">Swimming crab</name>
    <name type="synonym">Neptunus trituberculatus</name>
    <dbReference type="NCBI Taxonomy" id="210409"/>
    <lineage>
        <taxon>Eukaryota</taxon>
        <taxon>Metazoa</taxon>
        <taxon>Ecdysozoa</taxon>
        <taxon>Arthropoda</taxon>
        <taxon>Crustacea</taxon>
        <taxon>Multicrustacea</taxon>
        <taxon>Malacostraca</taxon>
        <taxon>Eumalacostraca</taxon>
        <taxon>Eucarida</taxon>
        <taxon>Decapoda</taxon>
        <taxon>Pleocyemata</taxon>
        <taxon>Brachyura</taxon>
        <taxon>Eubrachyura</taxon>
        <taxon>Portunoidea</taxon>
        <taxon>Portunidae</taxon>
        <taxon>Portuninae</taxon>
        <taxon>Portunus</taxon>
    </lineage>
</organism>
<dbReference type="OrthoDB" id="412981at2759"/>
<accession>A0A5B7ESQ8</accession>
<proteinExistence type="predicted"/>
<name>A0A5B7ESQ8_PORTR</name>
<sequence>MTVPYPTKLPPSLPVVAGLTAITTNEGEVRAAFTPLEENKAVGPDGVSPRLLSRCSGEEQAVTARLNTTLRRLEDWERRWQVTFAPQKIQLLVVSRSEHDIRPTFNGAQVTPQPELQILGVTFDSKLTYQTHIRQLA</sequence>
<keyword evidence="2" id="KW-1185">Reference proteome</keyword>
<gene>
    <name evidence="1" type="ORF">E2C01_030747</name>
</gene>
<dbReference type="Proteomes" id="UP000324222">
    <property type="component" value="Unassembled WGS sequence"/>
</dbReference>
<evidence type="ECO:0008006" key="3">
    <source>
        <dbReference type="Google" id="ProtNLM"/>
    </source>
</evidence>
<reference evidence="1 2" key="1">
    <citation type="submission" date="2019-05" db="EMBL/GenBank/DDBJ databases">
        <title>Another draft genome of Portunus trituberculatus and its Hox gene families provides insights of decapod evolution.</title>
        <authorList>
            <person name="Jeong J.-H."/>
            <person name="Song I."/>
            <person name="Kim S."/>
            <person name="Choi T."/>
            <person name="Kim D."/>
            <person name="Ryu S."/>
            <person name="Kim W."/>
        </authorList>
    </citation>
    <scope>NUCLEOTIDE SEQUENCE [LARGE SCALE GENOMIC DNA]</scope>
    <source>
        <tissue evidence="1">Muscle</tissue>
    </source>
</reference>
<protein>
    <recommendedName>
        <fullName evidence="3">RNA-directed DNA polymerase from mobile element jockey</fullName>
    </recommendedName>
</protein>
<evidence type="ECO:0000313" key="2">
    <source>
        <dbReference type="Proteomes" id="UP000324222"/>
    </source>
</evidence>